<dbReference type="InterPro" id="IPR011335">
    <property type="entry name" value="Restrct_endonuc-II-like"/>
</dbReference>
<dbReference type="GO" id="GO:0003677">
    <property type="term" value="F:DNA binding"/>
    <property type="evidence" value="ECO:0007669"/>
    <property type="project" value="InterPro"/>
</dbReference>
<dbReference type="AlphaFoldDB" id="A0A2A4GWI5"/>
<comment type="caution">
    <text evidence="2">The sequence shown here is derived from an EMBL/GenBank/DDBJ whole genome shotgun (WGS) entry which is preliminary data.</text>
</comment>
<dbReference type="Proteomes" id="UP000218335">
    <property type="component" value="Unassembled WGS sequence"/>
</dbReference>
<protein>
    <recommendedName>
        <fullName evidence="1">Restriction endonuclease type IV Mrr domain-containing protein</fullName>
    </recommendedName>
</protein>
<organism evidence="2 3">
    <name type="scientific">Staphylococcus delphini</name>
    <dbReference type="NCBI Taxonomy" id="53344"/>
    <lineage>
        <taxon>Bacteria</taxon>
        <taxon>Bacillati</taxon>
        <taxon>Bacillota</taxon>
        <taxon>Bacilli</taxon>
        <taxon>Bacillales</taxon>
        <taxon>Staphylococcaceae</taxon>
        <taxon>Staphylococcus</taxon>
        <taxon>Staphylococcus intermedius group</taxon>
    </lineage>
</organism>
<name>A0A2A4GWI5_9STAP</name>
<feature type="domain" description="Restriction endonuclease type IV Mrr" evidence="1">
    <location>
        <begin position="48"/>
        <end position="144"/>
    </location>
</feature>
<evidence type="ECO:0000313" key="2">
    <source>
        <dbReference type="EMBL" id="PCF54695.1"/>
    </source>
</evidence>
<dbReference type="InterPro" id="IPR007560">
    <property type="entry name" value="Restrct_endonuc_IV_Mrr"/>
</dbReference>
<dbReference type="InterPro" id="IPR011856">
    <property type="entry name" value="tRNA_endonuc-like_dom_sf"/>
</dbReference>
<dbReference type="GO" id="GO:0009307">
    <property type="term" value="P:DNA restriction-modification system"/>
    <property type="evidence" value="ECO:0007669"/>
    <property type="project" value="InterPro"/>
</dbReference>
<reference evidence="2 3" key="1">
    <citation type="journal article" date="2017" name="PLoS ONE">
        <title>Development of a real-time PCR for detection of Staphylococcus pseudintermedius using a novel automated comparison of whole-genome sequences.</title>
        <authorList>
            <person name="Verstappen K.M."/>
            <person name="Huijbregts L."/>
            <person name="Spaninks M."/>
            <person name="Wagenaar J.A."/>
            <person name="Fluit A.C."/>
            <person name="Duim B."/>
        </authorList>
    </citation>
    <scope>NUCLEOTIDE SEQUENCE [LARGE SCALE GENOMIC DNA]</scope>
    <source>
        <strain evidence="2 3">215070706401-1</strain>
    </source>
</reference>
<evidence type="ECO:0000313" key="3">
    <source>
        <dbReference type="Proteomes" id="UP000218335"/>
    </source>
</evidence>
<evidence type="ECO:0000259" key="1">
    <source>
        <dbReference type="Pfam" id="PF04471"/>
    </source>
</evidence>
<dbReference type="Gene3D" id="3.40.1350.10">
    <property type="match status" value="1"/>
</dbReference>
<dbReference type="EMBL" id="MWUU01000010">
    <property type="protein sequence ID" value="PCF54695.1"/>
    <property type="molecule type" value="Genomic_DNA"/>
</dbReference>
<dbReference type="RefSeq" id="WP_096593000.1">
    <property type="nucleotide sequence ID" value="NZ_MWRM01000015.1"/>
</dbReference>
<dbReference type="Pfam" id="PF04471">
    <property type="entry name" value="Mrr_cat"/>
    <property type="match status" value="1"/>
</dbReference>
<accession>A0A2A4GWI5</accession>
<dbReference type="SUPFAM" id="SSF52980">
    <property type="entry name" value="Restriction endonuclease-like"/>
    <property type="match status" value="1"/>
</dbReference>
<proteinExistence type="predicted"/>
<gene>
    <name evidence="2" type="ORF">B5C08_08270</name>
</gene>
<sequence>MIKEGESLSDYLKALPKDYIRKEKDLKEEEVKTLSKLLNDIETTTDKSGKALEKFVSQLFEYLNLHHIYLNKRTSTNEIDLFLKTNDVSRTYYNNTLPILSEDFIVECKQYHQKVKVTWVNKFYSLLSFGNYKLGIIFSVEPLTGKNDWDSSKGVCSKVALKDDIYIINLHLEDMKNIVEGYNVIDIIDEKYTKLKDNIAVELIPHPHQQYLTHQKRP</sequence>
<dbReference type="GO" id="GO:0004519">
    <property type="term" value="F:endonuclease activity"/>
    <property type="evidence" value="ECO:0007669"/>
    <property type="project" value="InterPro"/>
</dbReference>